<dbReference type="SUPFAM" id="SSF55920">
    <property type="entry name" value="Creatinase/aminopeptidase"/>
    <property type="match status" value="1"/>
</dbReference>
<keyword evidence="2" id="KW-0031">Aminopeptidase</keyword>
<dbReference type="OrthoDB" id="2818246at2759"/>
<keyword evidence="2" id="KW-0645">Protease</keyword>
<dbReference type="InterPro" id="IPR036005">
    <property type="entry name" value="Creatinase/aminopeptidase-like"/>
</dbReference>
<evidence type="ECO:0000313" key="2">
    <source>
        <dbReference type="EMBL" id="KAF2666089.1"/>
    </source>
</evidence>
<dbReference type="EMBL" id="MU004239">
    <property type="protein sequence ID" value="KAF2666089.1"/>
    <property type="molecule type" value="Genomic_DNA"/>
</dbReference>
<dbReference type="Proteomes" id="UP000799302">
    <property type="component" value="Unassembled WGS sequence"/>
</dbReference>
<proteinExistence type="predicted"/>
<dbReference type="PANTHER" id="PTHR46112:SF2">
    <property type="entry name" value="XAA-PRO AMINOPEPTIDASE P-RELATED"/>
    <property type="match status" value="1"/>
</dbReference>
<evidence type="ECO:0000313" key="3">
    <source>
        <dbReference type="Proteomes" id="UP000799302"/>
    </source>
</evidence>
<dbReference type="Gene3D" id="3.90.230.10">
    <property type="entry name" value="Creatinase/methionine aminopeptidase superfamily"/>
    <property type="match status" value="1"/>
</dbReference>
<dbReference type="CDD" id="cd01066">
    <property type="entry name" value="APP_MetAP"/>
    <property type="match status" value="1"/>
</dbReference>
<gene>
    <name evidence="2" type="ORF">BT63DRAFT_49521</name>
</gene>
<dbReference type="PANTHER" id="PTHR46112">
    <property type="entry name" value="AMINOPEPTIDASE"/>
    <property type="match status" value="1"/>
</dbReference>
<dbReference type="Pfam" id="PF00557">
    <property type="entry name" value="Peptidase_M24"/>
    <property type="match status" value="1"/>
</dbReference>
<dbReference type="GO" id="GO:0004177">
    <property type="term" value="F:aminopeptidase activity"/>
    <property type="evidence" value="ECO:0007669"/>
    <property type="project" value="UniProtKB-KW"/>
</dbReference>
<dbReference type="InterPro" id="IPR050659">
    <property type="entry name" value="Peptidase_M24B"/>
</dbReference>
<organism evidence="2 3">
    <name type="scientific">Microthyrium microscopicum</name>
    <dbReference type="NCBI Taxonomy" id="703497"/>
    <lineage>
        <taxon>Eukaryota</taxon>
        <taxon>Fungi</taxon>
        <taxon>Dikarya</taxon>
        <taxon>Ascomycota</taxon>
        <taxon>Pezizomycotina</taxon>
        <taxon>Dothideomycetes</taxon>
        <taxon>Dothideomycetes incertae sedis</taxon>
        <taxon>Microthyriales</taxon>
        <taxon>Microthyriaceae</taxon>
        <taxon>Microthyrium</taxon>
    </lineage>
</organism>
<sequence length="266" mass="30566">MQFFPVSLIVFVFTITIFEYLKYRSRRIGPEYINKATPEEEAARSAYLLDAQIKASALFDDIERDLIRPGVTEKELSKEVWALAKERHNITKVWHSAIVRSGAHTLLPHKAKTEDRTIQADDILFVDLGPVFAAWEADFGRTFVLGSDPVKLRLRDSLEPVWNTVKARYLAKPSMTGEQLYNIACKEAKKAGWEFGSHLAGHFIGELPHDHIPKNKVVEYIAKGNKQSMERRDKHGRKQHWILEIHLVDRCRQIGGFFEQLLTVES</sequence>
<evidence type="ECO:0000259" key="1">
    <source>
        <dbReference type="Pfam" id="PF00557"/>
    </source>
</evidence>
<reference evidence="2" key="1">
    <citation type="journal article" date="2020" name="Stud. Mycol.">
        <title>101 Dothideomycetes genomes: a test case for predicting lifestyles and emergence of pathogens.</title>
        <authorList>
            <person name="Haridas S."/>
            <person name="Albert R."/>
            <person name="Binder M."/>
            <person name="Bloem J."/>
            <person name="Labutti K."/>
            <person name="Salamov A."/>
            <person name="Andreopoulos B."/>
            <person name="Baker S."/>
            <person name="Barry K."/>
            <person name="Bills G."/>
            <person name="Bluhm B."/>
            <person name="Cannon C."/>
            <person name="Castanera R."/>
            <person name="Culley D."/>
            <person name="Daum C."/>
            <person name="Ezra D."/>
            <person name="Gonzalez J."/>
            <person name="Henrissat B."/>
            <person name="Kuo A."/>
            <person name="Liang C."/>
            <person name="Lipzen A."/>
            <person name="Lutzoni F."/>
            <person name="Magnuson J."/>
            <person name="Mondo S."/>
            <person name="Nolan M."/>
            <person name="Ohm R."/>
            <person name="Pangilinan J."/>
            <person name="Park H.-J."/>
            <person name="Ramirez L."/>
            <person name="Alfaro M."/>
            <person name="Sun H."/>
            <person name="Tritt A."/>
            <person name="Yoshinaga Y."/>
            <person name="Zwiers L.-H."/>
            <person name="Turgeon B."/>
            <person name="Goodwin S."/>
            <person name="Spatafora J."/>
            <person name="Crous P."/>
            <person name="Grigoriev I."/>
        </authorList>
    </citation>
    <scope>NUCLEOTIDE SEQUENCE</scope>
    <source>
        <strain evidence="2">CBS 115976</strain>
    </source>
</reference>
<accession>A0A6A6U1D0</accession>
<keyword evidence="3" id="KW-1185">Reference proteome</keyword>
<protein>
    <submittedName>
        <fullName evidence="2">Creatinase/aminopeptidase</fullName>
    </submittedName>
</protein>
<keyword evidence="2" id="KW-0378">Hydrolase</keyword>
<feature type="domain" description="Peptidase M24" evidence="1">
    <location>
        <begin position="50"/>
        <end position="214"/>
    </location>
</feature>
<dbReference type="InterPro" id="IPR000994">
    <property type="entry name" value="Pept_M24"/>
</dbReference>
<name>A0A6A6U1D0_9PEZI</name>
<dbReference type="AlphaFoldDB" id="A0A6A6U1D0"/>